<keyword evidence="2" id="KW-1185">Reference proteome</keyword>
<reference evidence="1" key="1">
    <citation type="submission" date="2020-05" db="EMBL/GenBank/DDBJ databases">
        <title>Large-scale comparative analyses of tick genomes elucidate their genetic diversity and vector capacities.</title>
        <authorList>
            <person name="Jia N."/>
            <person name="Wang J."/>
            <person name="Shi W."/>
            <person name="Du L."/>
            <person name="Sun Y."/>
            <person name="Zhan W."/>
            <person name="Jiang J."/>
            <person name="Wang Q."/>
            <person name="Zhang B."/>
            <person name="Ji P."/>
            <person name="Sakyi L.B."/>
            <person name="Cui X."/>
            <person name="Yuan T."/>
            <person name="Jiang B."/>
            <person name="Yang W."/>
            <person name="Lam T.T.-Y."/>
            <person name="Chang Q."/>
            <person name="Ding S."/>
            <person name="Wang X."/>
            <person name="Zhu J."/>
            <person name="Ruan X."/>
            <person name="Zhao L."/>
            <person name="Wei J."/>
            <person name="Que T."/>
            <person name="Du C."/>
            <person name="Cheng J."/>
            <person name="Dai P."/>
            <person name="Han X."/>
            <person name="Huang E."/>
            <person name="Gao Y."/>
            <person name="Liu J."/>
            <person name="Shao H."/>
            <person name="Ye R."/>
            <person name="Li L."/>
            <person name="Wei W."/>
            <person name="Wang X."/>
            <person name="Wang C."/>
            <person name="Yang T."/>
            <person name="Huo Q."/>
            <person name="Li W."/>
            <person name="Guo W."/>
            <person name="Chen H."/>
            <person name="Zhou L."/>
            <person name="Ni X."/>
            <person name="Tian J."/>
            <person name="Zhou Y."/>
            <person name="Sheng Y."/>
            <person name="Liu T."/>
            <person name="Pan Y."/>
            <person name="Xia L."/>
            <person name="Li J."/>
            <person name="Zhao F."/>
            <person name="Cao W."/>
        </authorList>
    </citation>
    <scope>NUCLEOTIDE SEQUENCE</scope>
    <source>
        <strain evidence="1">Hyas-2018</strain>
    </source>
</reference>
<name>A0ACB7S7N8_HYAAI</name>
<sequence>MAPNVGRGCFLCGSKDHDDCELDLDELTIIGEKIGLSGDALRAWLDEEKAKEREARREEAEREARARETELTLAREIAAIEERNSLLRVRLLEAQNAARARASVDAKSISFVERGPWQCSDKLNEADRSFTSVRRNTSQSDIDSEASGRQDTINGGAVALLGSSTKGTILSSSDNGGERHEEKPQGFNADSPSWVPLGALKSGPVVAECHSAKSEVALSDSSLVLPDAVTAKCLGMSSIRSDALPSSPMLAGPSSSA</sequence>
<gene>
    <name evidence="1" type="ORF">HPB50_015942</name>
</gene>
<protein>
    <submittedName>
        <fullName evidence="1">Uncharacterized protein</fullName>
    </submittedName>
</protein>
<dbReference type="EMBL" id="CM023485">
    <property type="protein sequence ID" value="KAH6930645.1"/>
    <property type="molecule type" value="Genomic_DNA"/>
</dbReference>
<comment type="caution">
    <text evidence="1">The sequence shown here is derived from an EMBL/GenBank/DDBJ whole genome shotgun (WGS) entry which is preliminary data.</text>
</comment>
<organism evidence="1 2">
    <name type="scientific">Hyalomma asiaticum</name>
    <name type="common">Tick</name>
    <dbReference type="NCBI Taxonomy" id="266040"/>
    <lineage>
        <taxon>Eukaryota</taxon>
        <taxon>Metazoa</taxon>
        <taxon>Ecdysozoa</taxon>
        <taxon>Arthropoda</taxon>
        <taxon>Chelicerata</taxon>
        <taxon>Arachnida</taxon>
        <taxon>Acari</taxon>
        <taxon>Parasitiformes</taxon>
        <taxon>Ixodida</taxon>
        <taxon>Ixodoidea</taxon>
        <taxon>Ixodidae</taxon>
        <taxon>Hyalomminae</taxon>
        <taxon>Hyalomma</taxon>
    </lineage>
</organism>
<proteinExistence type="predicted"/>
<accession>A0ACB7S7N8</accession>
<evidence type="ECO:0000313" key="1">
    <source>
        <dbReference type="EMBL" id="KAH6930645.1"/>
    </source>
</evidence>
<dbReference type="Proteomes" id="UP000821845">
    <property type="component" value="Chromosome 5"/>
</dbReference>
<evidence type="ECO:0000313" key="2">
    <source>
        <dbReference type="Proteomes" id="UP000821845"/>
    </source>
</evidence>